<gene>
    <name evidence="1" type="ORF">C1I64_05970</name>
</gene>
<dbReference type="AlphaFoldDB" id="A0A3T0SZ01"/>
<dbReference type="EMBL" id="CP028137">
    <property type="protein sequence ID" value="AZZ51636.1"/>
    <property type="molecule type" value="Genomic_DNA"/>
</dbReference>
<dbReference type="KEGG" id="rfs:C1I64_05970"/>
<organism evidence="1 2">
    <name type="scientific">Rathayibacter festucae DSM 15932</name>
    <dbReference type="NCBI Taxonomy" id="1328866"/>
    <lineage>
        <taxon>Bacteria</taxon>
        <taxon>Bacillati</taxon>
        <taxon>Actinomycetota</taxon>
        <taxon>Actinomycetes</taxon>
        <taxon>Micrococcales</taxon>
        <taxon>Microbacteriaceae</taxon>
        <taxon>Rathayibacter</taxon>
    </lineage>
</organism>
<dbReference type="Proteomes" id="UP000285317">
    <property type="component" value="Chromosome"/>
</dbReference>
<evidence type="ECO:0000313" key="1">
    <source>
        <dbReference type="EMBL" id="AZZ51636.1"/>
    </source>
</evidence>
<proteinExistence type="predicted"/>
<evidence type="ECO:0000313" key="2">
    <source>
        <dbReference type="Proteomes" id="UP000285317"/>
    </source>
</evidence>
<name>A0A3T0SZ01_9MICO</name>
<reference evidence="1 2" key="1">
    <citation type="submission" date="2018-03" db="EMBL/GenBank/DDBJ databases">
        <title>Bacteriophage NCPPB3778 and a type I-E CRISPR drive the evolution of the US Biological Select Agent, Rathayibacter toxicus.</title>
        <authorList>
            <person name="Davis E.W.II."/>
            <person name="Tabima J.F."/>
            <person name="Weisberg A.J."/>
            <person name="Dantas Lopes L."/>
            <person name="Wiseman M.S."/>
            <person name="Wiseman M.S."/>
            <person name="Pupko T."/>
            <person name="Belcher M.S."/>
            <person name="Sechler A.J."/>
            <person name="Tancos M.A."/>
            <person name="Schroeder B.K."/>
            <person name="Murray T.D."/>
            <person name="Luster D.G."/>
            <person name="Schneider W.L."/>
            <person name="Rogers E."/>
            <person name="Andreote F.D."/>
            <person name="Grunwald N.J."/>
            <person name="Putnam M.L."/>
            <person name="Chang J.H."/>
        </authorList>
    </citation>
    <scope>NUCLEOTIDE SEQUENCE [LARGE SCALE GENOMIC DNA]</scope>
    <source>
        <strain evidence="1 2">DSM 15932</strain>
    </source>
</reference>
<accession>A0A3T0SZ01</accession>
<protein>
    <submittedName>
        <fullName evidence="1">Uncharacterized protein</fullName>
    </submittedName>
</protein>
<sequence length="88" mass="9492">MLQVTVSERTYLLAADATMERTKQDVLEAMRTAPAFLSLTTVLGGRVEVLLTAASSVVLELHDEAPLPTAPHGDAAPDYDDLYGVDYL</sequence>